<dbReference type="EMBL" id="LAZR01035239">
    <property type="protein sequence ID" value="KKL28041.1"/>
    <property type="molecule type" value="Genomic_DNA"/>
</dbReference>
<organism evidence="1">
    <name type="scientific">marine sediment metagenome</name>
    <dbReference type="NCBI Taxonomy" id="412755"/>
    <lineage>
        <taxon>unclassified sequences</taxon>
        <taxon>metagenomes</taxon>
        <taxon>ecological metagenomes</taxon>
    </lineage>
</organism>
<gene>
    <name evidence="1" type="ORF">LCGC14_2379150</name>
</gene>
<accession>A0A0F9EDV4</accession>
<comment type="caution">
    <text evidence="1">The sequence shown here is derived from an EMBL/GenBank/DDBJ whole genome shotgun (WGS) entry which is preliminary data.</text>
</comment>
<proteinExistence type="predicted"/>
<sequence length="56" mass="6559">IETVGTDMNPDAPAFQFADDKIIASTRDAEETWEEVKKYRITLIVYQVLRKIDERE</sequence>
<protein>
    <submittedName>
        <fullName evidence="1">Uncharacterized protein</fullName>
    </submittedName>
</protein>
<dbReference type="AlphaFoldDB" id="A0A0F9EDV4"/>
<dbReference type="Gene3D" id="3.40.50.20">
    <property type="match status" value="1"/>
</dbReference>
<name>A0A0F9EDV4_9ZZZZ</name>
<reference evidence="1" key="1">
    <citation type="journal article" date="2015" name="Nature">
        <title>Complex archaea that bridge the gap between prokaryotes and eukaryotes.</title>
        <authorList>
            <person name="Spang A."/>
            <person name="Saw J.H."/>
            <person name="Jorgensen S.L."/>
            <person name="Zaremba-Niedzwiedzka K."/>
            <person name="Martijn J."/>
            <person name="Lind A.E."/>
            <person name="van Eijk R."/>
            <person name="Schleper C."/>
            <person name="Guy L."/>
            <person name="Ettema T.J."/>
        </authorList>
    </citation>
    <scope>NUCLEOTIDE SEQUENCE</scope>
</reference>
<evidence type="ECO:0000313" key="1">
    <source>
        <dbReference type="EMBL" id="KKL28041.1"/>
    </source>
</evidence>
<feature type="non-terminal residue" evidence="1">
    <location>
        <position position="1"/>
    </location>
</feature>